<organism evidence="1 2">
    <name type="scientific">Eilatimonas milleporae</name>
    <dbReference type="NCBI Taxonomy" id="911205"/>
    <lineage>
        <taxon>Bacteria</taxon>
        <taxon>Pseudomonadati</taxon>
        <taxon>Pseudomonadota</taxon>
        <taxon>Alphaproteobacteria</taxon>
        <taxon>Kordiimonadales</taxon>
        <taxon>Kordiimonadaceae</taxon>
        <taxon>Eilatimonas</taxon>
    </lineage>
</organism>
<dbReference type="EMBL" id="REFR01000015">
    <property type="protein sequence ID" value="RMB01915.1"/>
    <property type="molecule type" value="Genomic_DNA"/>
</dbReference>
<dbReference type="AlphaFoldDB" id="A0A3M0BZA9"/>
<dbReference type="InParanoid" id="A0A3M0BZA9"/>
<gene>
    <name evidence="1" type="ORF">BXY39_3423</name>
</gene>
<evidence type="ECO:0000313" key="1">
    <source>
        <dbReference type="EMBL" id="RMB01915.1"/>
    </source>
</evidence>
<evidence type="ECO:0000313" key="2">
    <source>
        <dbReference type="Proteomes" id="UP000271227"/>
    </source>
</evidence>
<protein>
    <submittedName>
        <fullName evidence="1">Uncharacterized protein DUF1826</fullName>
    </submittedName>
</protein>
<dbReference type="InterPro" id="IPR014955">
    <property type="entry name" value="DUF1826"/>
</dbReference>
<proteinExistence type="predicted"/>
<comment type="caution">
    <text evidence="1">The sequence shown here is derived from an EMBL/GenBank/DDBJ whole genome shotgun (WGS) entry which is preliminary data.</text>
</comment>
<accession>A0A3M0BZA9</accession>
<name>A0A3M0BZA9_9PROT</name>
<keyword evidence="2" id="KW-1185">Reference proteome</keyword>
<dbReference type="Pfam" id="PF08856">
    <property type="entry name" value="DUF1826"/>
    <property type="match status" value="1"/>
</dbReference>
<dbReference type="Proteomes" id="UP000271227">
    <property type="component" value="Unassembled WGS sequence"/>
</dbReference>
<reference evidence="1 2" key="1">
    <citation type="submission" date="2018-10" db="EMBL/GenBank/DDBJ databases">
        <title>Genomic Encyclopedia of Archaeal and Bacterial Type Strains, Phase II (KMG-II): from individual species to whole genera.</title>
        <authorList>
            <person name="Goeker M."/>
        </authorList>
    </citation>
    <scope>NUCLEOTIDE SEQUENCE [LARGE SCALE GENOMIC DNA]</scope>
    <source>
        <strain evidence="1 2">DSM 25217</strain>
    </source>
</reference>
<sequence>MSDLCRFPARPEPLARLGRKPLDGAESVFAPLTRKPFGITARVGRQSAHADIEAALTREVPGPVRGMPFMAVWLRDMVAICRLFCAMLDSEAVGFRLGTQRTCRRYHMDDVPFRLLVTYRGRGTEWLPGEAVDLHAYETGAPNEEIVRDPDNLETLNPWDIAVFRGAPNGLLHRTPEAALSGGSILMRLDPPSFWDRVLAPHFKA</sequence>